<feature type="transmembrane region" description="Helical" evidence="11">
    <location>
        <begin position="14"/>
        <end position="31"/>
    </location>
</feature>
<reference evidence="12 13" key="1">
    <citation type="journal article" date="2018" name="Nat. Ecol. Evol.">
        <title>Shark genomes provide insights into elasmobranch evolution and the origin of vertebrates.</title>
        <authorList>
            <person name="Hara Y"/>
            <person name="Yamaguchi K"/>
            <person name="Onimaru K"/>
            <person name="Kadota M"/>
            <person name="Koyanagi M"/>
            <person name="Keeley SD"/>
            <person name="Tatsumi K"/>
            <person name="Tanaka K"/>
            <person name="Motone F"/>
            <person name="Kageyama Y"/>
            <person name="Nozu R"/>
            <person name="Adachi N"/>
            <person name="Nishimura O"/>
            <person name="Nakagawa R"/>
            <person name="Tanegashima C"/>
            <person name="Kiyatake I"/>
            <person name="Matsumoto R"/>
            <person name="Murakumo K"/>
            <person name="Nishida K"/>
            <person name="Terakita A"/>
            <person name="Kuratani S"/>
            <person name="Sato K"/>
            <person name="Hyodo S Kuraku.S."/>
        </authorList>
    </citation>
    <scope>NUCLEOTIDE SEQUENCE [LARGE SCALE GENOMIC DNA]</scope>
</reference>
<dbReference type="GO" id="GO:0003829">
    <property type="term" value="F:beta-1,3-galactosyl-O-glycosyl-glycoprotein beta-1,6-N-acetylglucosaminyltransferase activity"/>
    <property type="evidence" value="ECO:0007669"/>
    <property type="project" value="TreeGrafter"/>
</dbReference>
<evidence type="ECO:0008006" key="14">
    <source>
        <dbReference type="Google" id="ProtNLM"/>
    </source>
</evidence>
<comment type="similarity">
    <text evidence="10">Belongs to the glycosyltransferase 14 family.</text>
</comment>
<evidence type="ECO:0000256" key="10">
    <source>
        <dbReference type="ARBA" id="ARBA00038150"/>
    </source>
</evidence>
<keyword evidence="5 11" id="KW-0812">Transmembrane</keyword>
<evidence type="ECO:0000256" key="5">
    <source>
        <dbReference type="ARBA" id="ARBA00022692"/>
    </source>
</evidence>
<name>A0A401S3W9_CHIPU</name>
<dbReference type="PANTHER" id="PTHR19297">
    <property type="entry name" value="GLYCOSYLTRANSFERASE 14 FAMILY MEMBER"/>
    <property type="match status" value="1"/>
</dbReference>
<keyword evidence="4" id="KW-0808">Transferase</keyword>
<dbReference type="InterPro" id="IPR003406">
    <property type="entry name" value="Glyco_trans_14"/>
</dbReference>
<evidence type="ECO:0000256" key="11">
    <source>
        <dbReference type="SAM" id="Phobius"/>
    </source>
</evidence>
<evidence type="ECO:0000256" key="2">
    <source>
        <dbReference type="ARBA" id="ARBA00004922"/>
    </source>
</evidence>
<keyword evidence="13" id="KW-1185">Reference proteome</keyword>
<organism evidence="12 13">
    <name type="scientific">Chiloscyllium punctatum</name>
    <name type="common">Brownbanded bambooshark</name>
    <name type="synonym">Hemiscyllium punctatum</name>
    <dbReference type="NCBI Taxonomy" id="137246"/>
    <lineage>
        <taxon>Eukaryota</taxon>
        <taxon>Metazoa</taxon>
        <taxon>Chordata</taxon>
        <taxon>Craniata</taxon>
        <taxon>Vertebrata</taxon>
        <taxon>Chondrichthyes</taxon>
        <taxon>Elasmobranchii</taxon>
        <taxon>Galeomorphii</taxon>
        <taxon>Galeoidea</taxon>
        <taxon>Orectolobiformes</taxon>
        <taxon>Hemiscylliidae</taxon>
        <taxon>Chiloscyllium</taxon>
    </lineage>
</organism>
<evidence type="ECO:0000256" key="7">
    <source>
        <dbReference type="ARBA" id="ARBA00022989"/>
    </source>
</evidence>
<comment type="caution">
    <text evidence="12">The sequence shown here is derived from an EMBL/GenBank/DDBJ whole genome shotgun (WGS) entry which is preliminary data.</text>
</comment>
<dbReference type="GO" id="GO:0000139">
    <property type="term" value="C:Golgi membrane"/>
    <property type="evidence" value="ECO:0007669"/>
    <property type="project" value="UniProtKB-SubCell"/>
</dbReference>
<dbReference type="PANTHER" id="PTHR19297:SF96">
    <property type="entry name" value="BETA-1,3-GALACTOSYL-O-GLYCOSYL-GLYCOPROTEIN BETA-1,6-N-ACETYLGLUCOSAMINYLTRANSFERASE"/>
    <property type="match status" value="1"/>
</dbReference>
<keyword evidence="7 11" id="KW-1133">Transmembrane helix</keyword>
<dbReference type="Proteomes" id="UP000287033">
    <property type="component" value="Unassembled WGS sequence"/>
</dbReference>
<comment type="pathway">
    <text evidence="2">Protein modification; protein glycosylation.</text>
</comment>
<evidence type="ECO:0000256" key="8">
    <source>
        <dbReference type="ARBA" id="ARBA00023136"/>
    </source>
</evidence>
<gene>
    <name evidence="12" type="ORF">chiPu_0003505</name>
</gene>
<evidence type="ECO:0000256" key="3">
    <source>
        <dbReference type="ARBA" id="ARBA00022676"/>
    </source>
</evidence>
<keyword evidence="6" id="KW-0735">Signal-anchor</keyword>
<evidence type="ECO:0000256" key="9">
    <source>
        <dbReference type="ARBA" id="ARBA00023180"/>
    </source>
</evidence>
<keyword evidence="9" id="KW-0325">Glycoprotein</keyword>
<accession>A0A401S3W9</accession>
<evidence type="ECO:0000313" key="12">
    <source>
        <dbReference type="EMBL" id="GCC25100.1"/>
    </source>
</evidence>
<evidence type="ECO:0000313" key="13">
    <source>
        <dbReference type="Proteomes" id="UP000287033"/>
    </source>
</evidence>
<dbReference type="AlphaFoldDB" id="A0A401S3W9"/>
<sequence>MLCRRLRYFRYRQFRWVLTGIFCSITLLFLIRRDKSPVNEHQNLELVEEDPRYYVNCTGVINGDEESIKLAKLQTLSVIYKKRLVLNEKDYIGMTKHCSNFTRLQRYITFPLSKEEEEFPLAYSIVIHHRIDMFGKLLRLIYAPQNFYCIHVDKKSSPTFLDAVRGIASCFDNVFVASQLENVTYASWSRVQADVNCMKDLLQKNSTWKYLINLCGMDFPLKTNLEMVEKLKALKGANSLETEKTAPHKEKRWKHSFKVVNGKLKDTETNKNAPPIETPMFSGSAYFIVSRRFVEYLLKSPKIQKFIEWEKDTFSPDEHMWATLQRMPDMPGSVPVNNKYDTSDMNSLARLVKWSYLEGDISKGAPYPPCTGVHVRSVCVFGAGDLKWMLQQHHLFANKFDTEVDGIALQCLEEHLRHKAISNLLSYTEA</sequence>
<dbReference type="STRING" id="137246.A0A401S3W9"/>
<evidence type="ECO:0000256" key="6">
    <source>
        <dbReference type="ARBA" id="ARBA00022968"/>
    </source>
</evidence>
<comment type="subcellular location">
    <subcellularLocation>
        <location evidence="1">Golgi apparatus membrane</location>
        <topology evidence="1">Single-pass type II membrane protein</topology>
    </subcellularLocation>
</comment>
<evidence type="ECO:0000256" key="4">
    <source>
        <dbReference type="ARBA" id="ARBA00022679"/>
    </source>
</evidence>
<dbReference type="OrthoDB" id="2019572at2759"/>
<dbReference type="Pfam" id="PF02485">
    <property type="entry name" value="Branch"/>
    <property type="match status" value="1"/>
</dbReference>
<keyword evidence="8 11" id="KW-0472">Membrane</keyword>
<dbReference type="OMA" id="NGKLTNM"/>
<keyword evidence="3" id="KW-0328">Glycosyltransferase</keyword>
<proteinExistence type="inferred from homology"/>
<evidence type="ECO:0000256" key="1">
    <source>
        <dbReference type="ARBA" id="ARBA00004323"/>
    </source>
</evidence>
<protein>
    <recommendedName>
        <fullName evidence="14">Beta-1,3-galactosyl-O-glycosyl-glycoprotein beta-1,6-N-acetylglucosaminyltransferase</fullName>
    </recommendedName>
</protein>
<dbReference type="EMBL" id="BEZZ01000076">
    <property type="protein sequence ID" value="GCC25100.1"/>
    <property type="molecule type" value="Genomic_DNA"/>
</dbReference>